<evidence type="ECO:0000313" key="2">
    <source>
        <dbReference type="Proteomes" id="UP000215335"/>
    </source>
</evidence>
<name>A0A232EVQ6_9HYME</name>
<dbReference type="AlphaFoldDB" id="A0A232EVQ6"/>
<dbReference type="EMBL" id="NNAY01001967">
    <property type="protein sequence ID" value="OXU22429.1"/>
    <property type="molecule type" value="Genomic_DNA"/>
</dbReference>
<sequence>MDDIEKATAKAAKYRYKLYDNSFIKCSKECYQHDVSSDEDQLEKYELERLKLSHRTKITMKLMIHKIKSALRKNLVRTMLTYHQSRSVIPMKKLMPKKITIYKDQRTLYKM</sequence>
<gene>
    <name evidence="1" type="ORF">TSAR_013376</name>
</gene>
<dbReference type="Proteomes" id="UP000215335">
    <property type="component" value="Unassembled WGS sequence"/>
</dbReference>
<proteinExistence type="predicted"/>
<protein>
    <submittedName>
        <fullName evidence="1">Uncharacterized protein</fullName>
    </submittedName>
</protein>
<organism evidence="1 2">
    <name type="scientific">Trichomalopsis sarcophagae</name>
    <dbReference type="NCBI Taxonomy" id="543379"/>
    <lineage>
        <taxon>Eukaryota</taxon>
        <taxon>Metazoa</taxon>
        <taxon>Ecdysozoa</taxon>
        <taxon>Arthropoda</taxon>
        <taxon>Hexapoda</taxon>
        <taxon>Insecta</taxon>
        <taxon>Pterygota</taxon>
        <taxon>Neoptera</taxon>
        <taxon>Endopterygota</taxon>
        <taxon>Hymenoptera</taxon>
        <taxon>Apocrita</taxon>
        <taxon>Proctotrupomorpha</taxon>
        <taxon>Chalcidoidea</taxon>
        <taxon>Pteromalidae</taxon>
        <taxon>Pteromalinae</taxon>
        <taxon>Trichomalopsis</taxon>
    </lineage>
</organism>
<comment type="caution">
    <text evidence="1">The sequence shown here is derived from an EMBL/GenBank/DDBJ whole genome shotgun (WGS) entry which is preliminary data.</text>
</comment>
<accession>A0A232EVQ6</accession>
<keyword evidence="2" id="KW-1185">Reference proteome</keyword>
<reference evidence="1 2" key="1">
    <citation type="journal article" date="2017" name="Curr. Biol.">
        <title>The Evolution of Venom by Co-option of Single-Copy Genes.</title>
        <authorList>
            <person name="Martinson E.O."/>
            <person name="Mrinalini"/>
            <person name="Kelkar Y.D."/>
            <person name="Chang C.H."/>
            <person name="Werren J.H."/>
        </authorList>
    </citation>
    <scope>NUCLEOTIDE SEQUENCE [LARGE SCALE GENOMIC DNA]</scope>
    <source>
        <strain evidence="1 2">Alberta</strain>
        <tissue evidence="1">Whole body</tissue>
    </source>
</reference>
<evidence type="ECO:0000313" key="1">
    <source>
        <dbReference type="EMBL" id="OXU22429.1"/>
    </source>
</evidence>